<dbReference type="Proteomes" id="UP000295506">
    <property type="component" value="Unassembled WGS sequence"/>
</dbReference>
<reference evidence="3 5" key="2">
    <citation type="submission" date="2019-03" db="EMBL/GenBank/DDBJ databases">
        <title>Genomic Encyclopedia of Type Strains, Phase IV (KMG-IV): sequencing the most valuable type-strain genomes for metagenomic binning, comparative biology and taxonomic classification.</title>
        <authorList>
            <person name="Goeker M."/>
        </authorList>
    </citation>
    <scope>NUCLEOTIDE SEQUENCE [LARGE SCALE GENOMIC DNA]</scope>
    <source>
        <strain evidence="3 5">DSM 101483</strain>
    </source>
</reference>
<evidence type="ECO:0000313" key="5">
    <source>
        <dbReference type="Proteomes" id="UP000295506"/>
    </source>
</evidence>
<protein>
    <submittedName>
        <fullName evidence="3">Polar amino acid transport system substrate-binding protein</fullName>
    </submittedName>
</protein>
<dbReference type="KEGG" id="dej:AWY79_14790"/>
<dbReference type="PANTHER" id="PTHR38834:SF3">
    <property type="entry name" value="SOLUTE-BINDING PROTEIN FAMILY 3_N-TERMINAL DOMAIN-CONTAINING PROTEIN"/>
    <property type="match status" value="1"/>
</dbReference>
<dbReference type="EMBL" id="SOBK01000012">
    <property type="protein sequence ID" value="TDT86509.1"/>
    <property type="molecule type" value="Genomic_DNA"/>
</dbReference>
<reference evidence="2 4" key="1">
    <citation type="journal article" date="2016" name="Front. Microbiol.">
        <title>Genome Sequence of the Piezophilic, Mesophilic Sulfate-Reducing Bacterium Desulfovibrio indicus J2T.</title>
        <authorList>
            <person name="Cao J."/>
            <person name="Maignien L."/>
            <person name="Shao Z."/>
            <person name="Alain K."/>
            <person name="Jebbar M."/>
        </authorList>
    </citation>
    <scope>NUCLEOTIDE SEQUENCE [LARGE SCALE GENOMIC DNA]</scope>
    <source>
        <strain evidence="2 4">J2</strain>
    </source>
</reference>
<evidence type="ECO:0000313" key="3">
    <source>
        <dbReference type="EMBL" id="TDT86509.1"/>
    </source>
</evidence>
<dbReference type="AlphaFoldDB" id="A0A126QQB9"/>
<evidence type="ECO:0000256" key="1">
    <source>
        <dbReference type="SAM" id="SignalP"/>
    </source>
</evidence>
<keyword evidence="4" id="KW-1185">Reference proteome</keyword>
<gene>
    <name evidence="2" type="ORF">AWY79_14790</name>
    <name evidence="3" type="ORF">EDC59_11213</name>
</gene>
<organism evidence="3 5">
    <name type="scientific">Pseudodesulfovibrio indicus</name>
    <dbReference type="NCBI Taxonomy" id="1716143"/>
    <lineage>
        <taxon>Bacteria</taxon>
        <taxon>Pseudomonadati</taxon>
        <taxon>Thermodesulfobacteriota</taxon>
        <taxon>Desulfovibrionia</taxon>
        <taxon>Desulfovibrionales</taxon>
        <taxon>Desulfovibrionaceae</taxon>
    </lineage>
</organism>
<feature type="signal peptide" evidence="1">
    <location>
        <begin position="1"/>
        <end position="20"/>
    </location>
</feature>
<dbReference type="Gene3D" id="3.40.190.10">
    <property type="entry name" value="Periplasmic binding protein-like II"/>
    <property type="match status" value="2"/>
</dbReference>
<evidence type="ECO:0000313" key="4">
    <source>
        <dbReference type="Proteomes" id="UP000055611"/>
    </source>
</evidence>
<evidence type="ECO:0000313" key="2">
    <source>
        <dbReference type="EMBL" id="AMK12283.1"/>
    </source>
</evidence>
<dbReference type="RefSeq" id="WP_066805604.1">
    <property type="nucleotide sequence ID" value="NZ_CP014206.1"/>
</dbReference>
<name>A0A126QQB9_9BACT</name>
<keyword evidence="1" id="KW-0732">Signal</keyword>
<dbReference type="Proteomes" id="UP000055611">
    <property type="component" value="Chromosome"/>
</dbReference>
<dbReference type="OrthoDB" id="8594082at2"/>
<feature type="chain" id="PRO_5044548225" evidence="1">
    <location>
        <begin position="21"/>
        <end position="252"/>
    </location>
</feature>
<dbReference type="SUPFAM" id="SSF53850">
    <property type="entry name" value="Periplasmic binding protein-like II"/>
    <property type="match status" value="1"/>
</dbReference>
<proteinExistence type="predicted"/>
<accession>A0A126QQB9</accession>
<dbReference type="PANTHER" id="PTHR38834">
    <property type="entry name" value="PERIPLASMIC SUBSTRATE BINDING PROTEIN FAMILY 3"/>
    <property type="match status" value="1"/>
</dbReference>
<sequence>MRLSIFILALLVLAPIRATAGELALLTHDLGVQAYIDPASGELRGRDHAGKRSFNLEVVRALKHMLGLETPIREVLYADGIRRLDEGGDAAFFNVYRTPQREHLYKWVGPLQREVDYLYGLNGTLSLKSLEDARGVAAICVVSDSMHHAVLNKKGFANVRAEATYAICFDQLKTGEATLAVSSDETVAQKLAASNIPISAVHRIPEPVVESAGYIAFSKQVDDKVIQRWQEAFNALVGSGLYQDLYDRYYIR</sequence>
<dbReference type="EMBL" id="CP014206">
    <property type="protein sequence ID" value="AMK12283.1"/>
    <property type="molecule type" value="Genomic_DNA"/>
</dbReference>